<dbReference type="InterPro" id="IPR000210">
    <property type="entry name" value="BTB/POZ_dom"/>
</dbReference>
<protein>
    <recommendedName>
        <fullName evidence="3">BTB domain-containing protein</fullName>
    </recommendedName>
</protein>
<dbReference type="Gene3D" id="1.25.40.420">
    <property type="match status" value="1"/>
</dbReference>
<dbReference type="VEuPathDB" id="VectorBase:BGLB032856"/>
<dbReference type="PANTHER" id="PTHR24412">
    <property type="entry name" value="KELCH PROTEIN"/>
    <property type="match status" value="1"/>
</dbReference>
<evidence type="ECO:0000256" key="2">
    <source>
        <dbReference type="ARBA" id="ARBA00022737"/>
    </source>
</evidence>
<dbReference type="PANTHER" id="PTHR24412:SF272">
    <property type="entry name" value="KELCH-LIKE PROTEIN DIABLO"/>
    <property type="match status" value="1"/>
</dbReference>
<keyword evidence="1" id="KW-0880">Kelch repeat</keyword>
<dbReference type="AlphaFoldDB" id="A0A2C9LMT8"/>
<sequence>MDSHKKIHHRYLCGGLSKLKSSTEHIDTILVVGDCNFPCHRTVLAAMSTYFCAMFSSGMKESHEKVITLKGISPTHFEKVLEFLYTGNIELTYDSVVDLLQISSMYQIEALQLICEKFLANDICIQNCIINWKLALSYNSPLLEEKAFWFMTENFPELKKSRDFLELNKDELIKYIDADHLNVEKEEDVLEMVTTWLDYDLERGNKHVLEIFKFLRLPLMETDFVNRTCQKSLCVQSNKTCLEFIQKVVKANQNSNFLGLELNPCIFKLRKEHALVMVDGRRQEVFCFTLHSKKLYFLAKFPYFSNAKAACVHQGDIYVSGGSDEQTKMVKFVTEQNKWENCSDLIEPRYFHVMLSLGDYIYILGGYTKNSAKNPVTVERYDPATNEITTVGEIAHPAGKISAASYGDVIFMFGGSENCYDYVDNDIHSKPTVFHSFNTKTNTSCLYSNIPTITVGSQALTVDDTVYIFSPNGNILTLSEEKTPIIIHVLKSFDHRHFRVVNHHGCFFILQLAAPKFHDEILVLSWNPQTKEEYVLLWDKLPRTLLDSHWMKVAISKQHLRYECNRR</sequence>
<dbReference type="RefSeq" id="XP_013083765.2">
    <property type="nucleotide sequence ID" value="XM_013228311.2"/>
</dbReference>
<evidence type="ECO:0000256" key="1">
    <source>
        <dbReference type="ARBA" id="ARBA00022441"/>
    </source>
</evidence>
<dbReference type="Pfam" id="PF24681">
    <property type="entry name" value="Kelch_KLHDC2_KLHL20_DRC7"/>
    <property type="match status" value="1"/>
</dbReference>
<dbReference type="SMART" id="SM00612">
    <property type="entry name" value="Kelch"/>
    <property type="match status" value="2"/>
</dbReference>
<dbReference type="EnsemblMetazoa" id="BGLB032856-RA">
    <property type="protein sequence ID" value="BGLB032856-PA"/>
    <property type="gene ID" value="BGLB032856"/>
</dbReference>
<dbReference type="KEGG" id="bgt:106068821"/>
<dbReference type="Proteomes" id="UP000076420">
    <property type="component" value="Unassembled WGS sequence"/>
</dbReference>
<dbReference type="SMART" id="SM00225">
    <property type="entry name" value="BTB"/>
    <property type="match status" value="1"/>
</dbReference>
<evidence type="ECO:0000313" key="5">
    <source>
        <dbReference type="Proteomes" id="UP000076420"/>
    </source>
</evidence>
<dbReference type="SUPFAM" id="SSF117281">
    <property type="entry name" value="Kelch motif"/>
    <property type="match status" value="1"/>
</dbReference>
<dbReference type="PROSITE" id="PS50097">
    <property type="entry name" value="BTB"/>
    <property type="match status" value="1"/>
</dbReference>
<dbReference type="PIRSF" id="PIRSF037037">
    <property type="entry name" value="Kelch-like_protein_gigaxonin"/>
    <property type="match status" value="1"/>
</dbReference>
<dbReference type="InterPro" id="IPR011333">
    <property type="entry name" value="SKP1/BTB/POZ_sf"/>
</dbReference>
<dbReference type="InterPro" id="IPR017096">
    <property type="entry name" value="BTB-kelch_protein"/>
</dbReference>
<dbReference type="Gene3D" id="3.30.710.10">
    <property type="entry name" value="Potassium Channel Kv1.1, Chain A"/>
    <property type="match status" value="1"/>
</dbReference>
<dbReference type="Pfam" id="PF07707">
    <property type="entry name" value="BACK"/>
    <property type="match status" value="1"/>
</dbReference>
<dbReference type="Gene3D" id="2.120.10.80">
    <property type="entry name" value="Kelch-type beta propeller"/>
    <property type="match status" value="1"/>
</dbReference>
<dbReference type="OrthoDB" id="45365at2759"/>
<evidence type="ECO:0000259" key="3">
    <source>
        <dbReference type="PROSITE" id="PS50097"/>
    </source>
</evidence>
<dbReference type="STRING" id="6526.A0A2C9LMT8"/>
<feature type="domain" description="BTB" evidence="3">
    <location>
        <begin position="26"/>
        <end position="93"/>
    </location>
</feature>
<dbReference type="InterPro" id="IPR006652">
    <property type="entry name" value="Kelch_1"/>
</dbReference>
<dbReference type="Pfam" id="PF00651">
    <property type="entry name" value="BTB"/>
    <property type="match status" value="1"/>
</dbReference>
<reference evidence="4" key="1">
    <citation type="submission" date="2020-05" db="UniProtKB">
        <authorList>
            <consortium name="EnsemblMetazoa"/>
        </authorList>
    </citation>
    <scope>IDENTIFICATION</scope>
    <source>
        <strain evidence="4">BB02</strain>
    </source>
</reference>
<dbReference type="SMART" id="SM00875">
    <property type="entry name" value="BACK"/>
    <property type="match status" value="1"/>
</dbReference>
<evidence type="ECO:0000313" key="4">
    <source>
        <dbReference type="EnsemblMetazoa" id="BGLB032856-PA"/>
    </source>
</evidence>
<dbReference type="InterPro" id="IPR011705">
    <property type="entry name" value="BACK"/>
</dbReference>
<dbReference type="CDD" id="cd18186">
    <property type="entry name" value="BTB_POZ_ZBTB_KLHL-like"/>
    <property type="match status" value="1"/>
</dbReference>
<gene>
    <name evidence="4" type="primary">106068821</name>
</gene>
<dbReference type="VEuPathDB" id="VectorBase:BGLAX_037063"/>
<keyword evidence="2" id="KW-0677">Repeat</keyword>
<accession>A0A2C9LMT8</accession>
<proteinExistence type="predicted"/>
<dbReference type="InterPro" id="IPR015915">
    <property type="entry name" value="Kelch-typ_b-propeller"/>
</dbReference>
<dbReference type="SUPFAM" id="SSF54695">
    <property type="entry name" value="POZ domain"/>
    <property type="match status" value="1"/>
</dbReference>
<organism evidence="4 5">
    <name type="scientific">Biomphalaria glabrata</name>
    <name type="common">Bloodfluke planorb</name>
    <name type="synonym">Freshwater snail</name>
    <dbReference type="NCBI Taxonomy" id="6526"/>
    <lineage>
        <taxon>Eukaryota</taxon>
        <taxon>Metazoa</taxon>
        <taxon>Spiralia</taxon>
        <taxon>Lophotrochozoa</taxon>
        <taxon>Mollusca</taxon>
        <taxon>Gastropoda</taxon>
        <taxon>Heterobranchia</taxon>
        <taxon>Euthyneura</taxon>
        <taxon>Panpulmonata</taxon>
        <taxon>Hygrophila</taxon>
        <taxon>Lymnaeoidea</taxon>
        <taxon>Planorbidae</taxon>
        <taxon>Biomphalaria</taxon>
    </lineage>
</organism>
<name>A0A2C9LMT8_BIOGL</name>
<dbReference type="FunFam" id="1.25.40.420:FF:000001">
    <property type="entry name" value="Kelch-like family member 12"/>
    <property type="match status" value="1"/>
</dbReference>